<evidence type="ECO:0000313" key="3">
    <source>
        <dbReference type="Proteomes" id="UP000054099"/>
    </source>
</evidence>
<dbReference type="SUPFAM" id="SSF55729">
    <property type="entry name" value="Acyl-CoA N-acyltransferases (Nat)"/>
    <property type="match status" value="1"/>
</dbReference>
<dbReference type="PROSITE" id="PS51186">
    <property type="entry name" value="GNAT"/>
    <property type="match status" value="1"/>
</dbReference>
<dbReference type="InterPro" id="IPR016181">
    <property type="entry name" value="Acyl_CoA_acyltransferase"/>
</dbReference>
<sequence length="170" mass="19395">MQLTVTPIKQEYALQILNWKYEAPYDLYNMATSRESMNELIENHYSVVLDEGDKLVGFFCTGTSAQVPAGELAGAYEKDALDIGLGMNPELTGRGNGSMFFSFILGYLEGQFSKFSYRLTVASFNERAIHLYQKFGFRETLAFHREEVEFIVMVRTGTDDVKHLLKLEDF</sequence>
<comment type="caution">
    <text evidence="2">The sequence shown here is derived from an EMBL/GenBank/DDBJ whole genome shotgun (WGS) entry which is preliminary data.</text>
</comment>
<accession>A0A0V8J2G0</accession>
<keyword evidence="3" id="KW-1185">Reference proteome</keyword>
<dbReference type="Proteomes" id="UP000054099">
    <property type="component" value="Unassembled WGS sequence"/>
</dbReference>
<gene>
    <name evidence="2" type="ORF">AS030_19235</name>
</gene>
<dbReference type="OrthoDB" id="423921at2"/>
<protein>
    <recommendedName>
        <fullName evidence="1">N-acetyltransferase domain-containing protein</fullName>
    </recommendedName>
</protein>
<reference evidence="2 3" key="1">
    <citation type="journal article" date="2014" name="Antonie Van Leeuwenhoek">
        <title>Fictibacillus enclensis sp. nov., isolated from marine sediment.</title>
        <authorList>
            <person name="Dastager S.G."/>
            <person name="Mawlankar R."/>
            <person name="Srinivasan K."/>
            <person name="Tang S.K."/>
            <person name="Lee J.C."/>
            <person name="Ramana V.V."/>
            <person name="Shouche Y.S."/>
        </authorList>
    </citation>
    <scope>NUCLEOTIDE SEQUENCE [LARGE SCALE GENOMIC DNA]</scope>
    <source>
        <strain evidence="2 3">NIO-1003</strain>
    </source>
</reference>
<dbReference type="Gene3D" id="3.40.630.30">
    <property type="match status" value="1"/>
</dbReference>
<dbReference type="InterPro" id="IPR000182">
    <property type="entry name" value="GNAT_dom"/>
</dbReference>
<organism evidence="2 3">
    <name type="scientific">Fictibacillus enclensis</name>
    <dbReference type="NCBI Taxonomy" id="1017270"/>
    <lineage>
        <taxon>Bacteria</taxon>
        <taxon>Bacillati</taxon>
        <taxon>Bacillota</taxon>
        <taxon>Bacilli</taxon>
        <taxon>Bacillales</taxon>
        <taxon>Fictibacillaceae</taxon>
        <taxon>Fictibacillus</taxon>
    </lineage>
</organism>
<dbReference type="GO" id="GO:0016747">
    <property type="term" value="F:acyltransferase activity, transferring groups other than amino-acyl groups"/>
    <property type="evidence" value="ECO:0007669"/>
    <property type="project" value="InterPro"/>
</dbReference>
<proteinExistence type="predicted"/>
<dbReference type="EMBL" id="LNQN01000006">
    <property type="protein sequence ID" value="KSU81081.1"/>
    <property type="molecule type" value="Genomic_DNA"/>
</dbReference>
<dbReference type="RefSeq" id="WP_061974716.1">
    <property type="nucleotide sequence ID" value="NZ_FMAV01000004.1"/>
</dbReference>
<feature type="domain" description="N-acetyltransferase" evidence="1">
    <location>
        <begin position="3"/>
        <end position="158"/>
    </location>
</feature>
<dbReference type="AlphaFoldDB" id="A0A0V8J2G0"/>
<evidence type="ECO:0000259" key="1">
    <source>
        <dbReference type="PROSITE" id="PS51186"/>
    </source>
</evidence>
<dbReference type="Pfam" id="PF00583">
    <property type="entry name" value="Acetyltransf_1"/>
    <property type="match status" value="1"/>
</dbReference>
<evidence type="ECO:0000313" key="2">
    <source>
        <dbReference type="EMBL" id="KSU81081.1"/>
    </source>
</evidence>
<name>A0A0V8J2G0_9BACL</name>